<reference evidence="1" key="1">
    <citation type="submission" date="2022-03" db="EMBL/GenBank/DDBJ databases">
        <authorList>
            <person name="Sayadi A."/>
        </authorList>
    </citation>
    <scope>NUCLEOTIDE SEQUENCE</scope>
</reference>
<gene>
    <name evidence="1" type="ORF">ACAOBT_LOCUS4207</name>
</gene>
<organism evidence="1 2">
    <name type="scientific">Acanthoscelides obtectus</name>
    <name type="common">Bean weevil</name>
    <name type="synonym">Bruchus obtectus</name>
    <dbReference type="NCBI Taxonomy" id="200917"/>
    <lineage>
        <taxon>Eukaryota</taxon>
        <taxon>Metazoa</taxon>
        <taxon>Ecdysozoa</taxon>
        <taxon>Arthropoda</taxon>
        <taxon>Hexapoda</taxon>
        <taxon>Insecta</taxon>
        <taxon>Pterygota</taxon>
        <taxon>Neoptera</taxon>
        <taxon>Endopterygota</taxon>
        <taxon>Coleoptera</taxon>
        <taxon>Polyphaga</taxon>
        <taxon>Cucujiformia</taxon>
        <taxon>Chrysomeloidea</taxon>
        <taxon>Chrysomelidae</taxon>
        <taxon>Bruchinae</taxon>
        <taxon>Bruchini</taxon>
        <taxon>Acanthoscelides</taxon>
    </lineage>
</organism>
<dbReference type="Proteomes" id="UP001152888">
    <property type="component" value="Unassembled WGS sequence"/>
</dbReference>
<sequence length="62" mass="7131">MLRCMPFRNAGDYPISTVSDEKIFYSALATSWNPRKISPFLAISNYWETLKLRGWSGRCQVG</sequence>
<name>A0A9P0JUH1_ACAOB</name>
<accession>A0A9P0JUH1</accession>
<dbReference type="EMBL" id="CAKOFQ010006695">
    <property type="protein sequence ID" value="CAH1961535.1"/>
    <property type="molecule type" value="Genomic_DNA"/>
</dbReference>
<keyword evidence="2" id="KW-1185">Reference proteome</keyword>
<dbReference type="AlphaFoldDB" id="A0A9P0JUH1"/>
<evidence type="ECO:0000313" key="2">
    <source>
        <dbReference type="Proteomes" id="UP001152888"/>
    </source>
</evidence>
<evidence type="ECO:0000313" key="1">
    <source>
        <dbReference type="EMBL" id="CAH1961535.1"/>
    </source>
</evidence>
<comment type="caution">
    <text evidence="1">The sequence shown here is derived from an EMBL/GenBank/DDBJ whole genome shotgun (WGS) entry which is preliminary data.</text>
</comment>
<proteinExistence type="predicted"/>
<protein>
    <submittedName>
        <fullName evidence="1">Uncharacterized protein</fullName>
    </submittedName>
</protein>